<dbReference type="KEGG" id="mai:MICA_1057"/>
<dbReference type="eggNOG" id="COG0524">
    <property type="taxonomic scope" value="Bacteria"/>
</dbReference>
<keyword evidence="6" id="KW-1185">Reference proteome</keyword>
<dbReference type="Proteomes" id="UP000009286">
    <property type="component" value="Chromosome"/>
</dbReference>
<dbReference type="PROSITE" id="PS00584">
    <property type="entry name" value="PFKB_KINASES_2"/>
    <property type="match status" value="1"/>
</dbReference>
<proteinExistence type="inferred from homology"/>
<dbReference type="InterPro" id="IPR002173">
    <property type="entry name" value="Carboh/pur_kinase_PfkB_CS"/>
</dbReference>
<dbReference type="EMBL" id="CP002382">
    <property type="protein sequence ID" value="AEP09385.1"/>
    <property type="molecule type" value="Genomic_DNA"/>
</dbReference>
<dbReference type="HOGENOM" id="CLU_027634_5_1_5"/>
<evidence type="ECO:0000256" key="3">
    <source>
        <dbReference type="ARBA" id="ARBA00022777"/>
    </source>
</evidence>
<dbReference type="InterPro" id="IPR029056">
    <property type="entry name" value="Ribokinase-like"/>
</dbReference>
<dbReference type="PANTHER" id="PTHR43320">
    <property type="entry name" value="SUGAR KINASE"/>
    <property type="match status" value="1"/>
</dbReference>
<dbReference type="Pfam" id="PF00294">
    <property type="entry name" value="PfkB"/>
    <property type="match status" value="1"/>
</dbReference>
<dbReference type="PANTHER" id="PTHR43320:SF3">
    <property type="entry name" value="CARBOHYDRATE KINASE PFKB DOMAIN-CONTAINING PROTEIN"/>
    <property type="match status" value="1"/>
</dbReference>
<feature type="domain" description="Carbohydrate kinase PfkB" evidence="4">
    <location>
        <begin position="44"/>
        <end position="303"/>
    </location>
</feature>
<dbReference type="GO" id="GO:0016301">
    <property type="term" value="F:kinase activity"/>
    <property type="evidence" value="ECO:0007669"/>
    <property type="project" value="UniProtKB-KW"/>
</dbReference>
<keyword evidence="2" id="KW-0808">Transferase</keyword>
<accession>G2KN52</accession>
<dbReference type="SUPFAM" id="SSF53613">
    <property type="entry name" value="Ribokinase-like"/>
    <property type="match status" value="1"/>
</dbReference>
<dbReference type="OrthoDB" id="9813569at2"/>
<dbReference type="RefSeq" id="WP_014102608.1">
    <property type="nucleotide sequence ID" value="NC_016026.1"/>
</dbReference>
<keyword evidence="3 5" id="KW-0418">Kinase</keyword>
<evidence type="ECO:0000256" key="1">
    <source>
        <dbReference type="ARBA" id="ARBA00010688"/>
    </source>
</evidence>
<evidence type="ECO:0000313" key="5">
    <source>
        <dbReference type="EMBL" id="AEP09385.1"/>
    </source>
</evidence>
<dbReference type="Gene3D" id="3.40.1190.20">
    <property type="match status" value="1"/>
</dbReference>
<name>G2KN52_MICAA</name>
<comment type="similarity">
    <text evidence="1">Belongs to the carbohydrate kinase PfkB family.</text>
</comment>
<gene>
    <name evidence="5" type="ordered locus">MICA_1057</name>
</gene>
<protein>
    <submittedName>
        <fullName evidence="5">PfkB carbohydrate kinase family protein</fullName>
    </submittedName>
</protein>
<dbReference type="STRING" id="856793.MICA_1057"/>
<evidence type="ECO:0000256" key="2">
    <source>
        <dbReference type="ARBA" id="ARBA00022679"/>
    </source>
</evidence>
<organism evidence="5 6">
    <name type="scientific">Micavibrio aeruginosavorus (strain ARL-13)</name>
    <dbReference type="NCBI Taxonomy" id="856793"/>
    <lineage>
        <taxon>Bacteria</taxon>
        <taxon>Pseudomonadati</taxon>
        <taxon>Bdellovibrionota</taxon>
        <taxon>Bdellovibrionia</taxon>
        <taxon>Bdellovibrionales</taxon>
        <taxon>Pseudobdellovibrionaceae</taxon>
        <taxon>Micavibrio</taxon>
    </lineage>
</organism>
<evidence type="ECO:0000259" key="4">
    <source>
        <dbReference type="Pfam" id="PF00294"/>
    </source>
</evidence>
<dbReference type="InterPro" id="IPR052700">
    <property type="entry name" value="Carb_kinase_PfkB-like"/>
</dbReference>
<sequence length="322" mass="34110">MLFIGDLVVDCTARVTEGDLARWGLVKGRRKTVDPAFINNLLTQIEDRTFCGGGSTGNTAFAYAGLGGQGTYLTAMASDDYADLSLRELKSVGLDVLINGAPVPGSYSNICLCLVTPDGERTMLMGVETCFCSIPFILETLQTQDHPAIFMTAYSTEGFGIDGFRQIAETALKTGKNVYLSLSNPVLAANHRDAWIDLMRAGVSVFSNQGEFSPLLDGQPAHTLQNVLSGDAFAAMTDGEHGAHIVTINDVMQTPAVPVTDVKNTTGAGDHYAAGFLFALSQGMDLAECARFAAQLAARKVAAPASRLEKDVLARFVAAVAA</sequence>
<dbReference type="AlphaFoldDB" id="G2KN52"/>
<evidence type="ECO:0000313" key="6">
    <source>
        <dbReference type="Proteomes" id="UP000009286"/>
    </source>
</evidence>
<reference evidence="5 6" key="1">
    <citation type="journal article" date="2011" name="BMC Genomics">
        <title>Genomic insights into an obligate epibiotic bacterial predator: Micavibrio aeruginosavorus ARL-13.</title>
        <authorList>
            <person name="Wang Z."/>
            <person name="Kadouri D."/>
            <person name="Wu M."/>
        </authorList>
    </citation>
    <scope>NUCLEOTIDE SEQUENCE [LARGE SCALE GENOMIC DNA]</scope>
    <source>
        <strain evidence="5 6">ARL-13</strain>
    </source>
</reference>
<dbReference type="InterPro" id="IPR011611">
    <property type="entry name" value="PfkB_dom"/>
</dbReference>